<evidence type="ECO:0000313" key="2">
    <source>
        <dbReference type="EMBL" id="KAJ1086982.1"/>
    </source>
</evidence>
<name>A0AAV7L644_PLEWA</name>
<dbReference type="Proteomes" id="UP001066276">
    <property type="component" value="Chromosome 11"/>
</dbReference>
<protein>
    <submittedName>
        <fullName evidence="2">Uncharacterized protein</fullName>
    </submittedName>
</protein>
<keyword evidence="3" id="KW-1185">Reference proteome</keyword>
<evidence type="ECO:0000313" key="3">
    <source>
        <dbReference type="Proteomes" id="UP001066276"/>
    </source>
</evidence>
<gene>
    <name evidence="2" type="ORF">NDU88_000177</name>
</gene>
<evidence type="ECO:0000256" key="1">
    <source>
        <dbReference type="SAM" id="MobiDB-lite"/>
    </source>
</evidence>
<dbReference type="EMBL" id="JANPWB010000015">
    <property type="protein sequence ID" value="KAJ1086982.1"/>
    <property type="molecule type" value="Genomic_DNA"/>
</dbReference>
<sequence>MAVTPDVQALPVMCALELPFRKMALFETVGCVGEVRPCEARCVAPPVPAWRYPYPSTEGGGYVSALKLGVGRGLLFLLLSLGHLLGYNPGKTAFPTDTPALTPGTPETGMSPGPGGSGMGRAVPRACLGKAPPIPSPCLRPGPEALRHPLPPVRCAPCVPHPKGPSVLGDTCM</sequence>
<reference evidence="2" key="1">
    <citation type="journal article" date="2022" name="bioRxiv">
        <title>Sequencing and chromosome-scale assembly of the giantPleurodeles waltlgenome.</title>
        <authorList>
            <person name="Brown T."/>
            <person name="Elewa A."/>
            <person name="Iarovenko S."/>
            <person name="Subramanian E."/>
            <person name="Araus A.J."/>
            <person name="Petzold A."/>
            <person name="Susuki M."/>
            <person name="Suzuki K.-i.T."/>
            <person name="Hayashi T."/>
            <person name="Toyoda A."/>
            <person name="Oliveira C."/>
            <person name="Osipova E."/>
            <person name="Leigh N.D."/>
            <person name="Simon A."/>
            <person name="Yun M.H."/>
        </authorList>
    </citation>
    <scope>NUCLEOTIDE SEQUENCE</scope>
    <source>
        <strain evidence="2">20211129_DDA</strain>
        <tissue evidence="2">Liver</tissue>
    </source>
</reference>
<comment type="caution">
    <text evidence="2">The sequence shown here is derived from an EMBL/GenBank/DDBJ whole genome shotgun (WGS) entry which is preliminary data.</text>
</comment>
<dbReference type="AlphaFoldDB" id="A0AAV7L644"/>
<feature type="region of interest" description="Disordered" evidence="1">
    <location>
        <begin position="100"/>
        <end position="122"/>
    </location>
</feature>
<proteinExistence type="predicted"/>
<feature type="compositionally biased region" description="Low complexity" evidence="1">
    <location>
        <begin position="102"/>
        <end position="111"/>
    </location>
</feature>
<organism evidence="2 3">
    <name type="scientific">Pleurodeles waltl</name>
    <name type="common">Iberian ribbed newt</name>
    <dbReference type="NCBI Taxonomy" id="8319"/>
    <lineage>
        <taxon>Eukaryota</taxon>
        <taxon>Metazoa</taxon>
        <taxon>Chordata</taxon>
        <taxon>Craniata</taxon>
        <taxon>Vertebrata</taxon>
        <taxon>Euteleostomi</taxon>
        <taxon>Amphibia</taxon>
        <taxon>Batrachia</taxon>
        <taxon>Caudata</taxon>
        <taxon>Salamandroidea</taxon>
        <taxon>Salamandridae</taxon>
        <taxon>Pleurodelinae</taxon>
        <taxon>Pleurodeles</taxon>
    </lineage>
</organism>
<accession>A0AAV7L644</accession>